<dbReference type="InterPro" id="IPR032466">
    <property type="entry name" value="Metal_Hydrolase"/>
</dbReference>
<dbReference type="InterPro" id="IPR006680">
    <property type="entry name" value="Amidohydro-rel"/>
</dbReference>
<proteinExistence type="predicted"/>
<gene>
    <name evidence="3" type="ORF">UFOPK3376_00585</name>
</gene>
<dbReference type="EMBL" id="CAFBLP010000010">
    <property type="protein sequence ID" value="CAB4866826.1"/>
    <property type="molecule type" value="Genomic_DNA"/>
</dbReference>
<reference evidence="3" key="1">
    <citation type="submission" date="2020-05" db="EMBL/GenBank/DDBJ databases">
        <authorList>
            <person name="Chiriac C."/>
            <person name="Salcher M."/>
            <person name="Ghai R."/>
            <person name="Kavagutti S V."/>
        </authorList>
    </citation>
    <scope>NUCLEOTIDE SEQUENCE</scope>
</reference>
<dbReference type="InterPro" id="IPR032465">
    <property type="entry name" value="ACMSD"/>
</dbReference>
<evidence type="ECO:0000256" key="1">
    <source>
        <dbReference type="ARBA" id="ARBA00023239"/>
    </source>
</evidence>
<dbReference type="PANTHER" id="PTHR21240:SF19">
    <property type="entry name" value="CATALYTIC_ HYDROLASE"/>
    <property type="match status" value="1"/>
</dbReference>
<protein>
    <submittedName>
        <fullName evidence="3">Unannotated protein</fullName>
    </submittedName>
</protein>
<feature type="domain" description="Amidohydrolase-related" evidence="2">
    <location>
        <begin position="95"/>
        <end position="291"/>
    </location>
</feature>
<name>A0A6J7D8F5_9ZZZZ</name>
<dbReference type="Pfam" id="PF04909">
    <property type="entry name" value="Amidohydro_2"/>
    <property type="match status" value="1"/>
</dbReference>
<dbReference type="GO" id="GO:0016831">
    <property type="term" value="F:carboxy-lyase activity"/>
    <property type="evidence" value="ECO:0007669"/>
    <property type="project" value="InterPro"/>
</dbReference>
<sequence length="292" mass="32844">MTMPAVGPGGLGIIETMMGFPDPDPRRLYEFFRPNIKDVASKETMFPVEYLFKGNVPGAMPETLDPIEVAINTMNHFGIERSLIGIEGEVGQNAMRQHPDRFIPSISADGNNGVDEVRKIRRAHEEFGLRAVGTFPAGCHPQIPIDHARWYPIYSVCAELGIPVFICAGIPGPRLPSMCQKVELLDIVCYDFPELTIVTRHGCEPWTELAVKLMLKWPGLHYSTSAFAPQHYNQRIIDYANSRGADKIIYAGYWPMGLTYERIMGDMPNVPFKDHVWPKFLRENALRVLGLS</sequence>
<accession>A0A6J7D8F5</accession>
<organism evidence="3">
    <name type="scientific">freshwater metagenome</name>
    <dbReference type="NCBI Taxonomy" id="449393"/>
    <lineage>
        <taxon>unclassified sequences</taxon>
        <taxon>metagenomes</taxon>
        <taxon>ecological metagenomes</taxon>
    </lineage>
</organism>
<evidence type="ECO:0000259" key="2">
    <source>
        <dbReference type="Pfam" id="PF04909"/>
    </source>
</evidence>
<dbReference type="Gene3D" id="3.20.20.140">
    <property type="entry name" value="Metal-dependent hydrolases"/>
    <property type="match status" value="1"/>
</dbReference>
<dbReference type="AlphaFoldDB" id="A0A6J7D8F5"/>
<dbReference type="GO" id="GO:0016787">
    <property type="term" value="F:hydrolase activity"/>
    <property type="evidence" value="ECO:0007669"/>
    <property type="project" value="InterPro"/>
</dbReference>
<keyword evidence="1" id="KW-0456">Lyase</keyword>
<dbReference type="SUPFAM" id="SSF51556">
    <property type="entry name" value="Metallo-dependent hydrolases"/>
    <property type="match status" value="1"/>
</dbReference>
<dbReference type="PANTHER" id="PTHR21240">
    <property type="entry name" value="2-AMINO-3-CARBOXYLMUCONATE-6-SEMIALDEHYDE DECARBOXYLASE"/>
    <property type="match status" value="1"/>
</dbReference>
<evidence type="ECO:0000313" key="3">
    <source>
        <dbReference type="EMBL" id="CAB4866826.1"/>
    </source>
</evidence>